<protein>
    <recommendedName>
        <fullName evidence="4">FAD-dependent oxidoreductase 2 FAD binding domain-containing protein</fullName>
    </recommendedName>
</protein>
<feature type="signal peptide" evidence="1">
    <location>
        <begin position="1"/>
        <end position="22"/>
    </location>
</feature>
<dbReference type="EMBL" id="JAUJYO010000005">
    <property type="protein sequence ID" value="KAK1317594.1"/>
    <property type="molecule type" value="Genomic_DNA"/>
</dbReference>
<evidence type="ECO:0000256" key="1">
    <source>
        <dbReference type="SAM" id="SignalP"/>
    </source>
</evidence>
<feature type="chain" id="PRO_5043361915" description="FAD-dependent oxidoreductase 2 FAD binding domain-containing protein" evidence="1">
    <location>
        <begin position="23"/>
        <end position="114"/>
    </location>
</feature>
<dbReference type="Gene3D" id="3.50.50.60">
    <property type="entry name" value="FAD/NAD(P)-binding domain"/>
    <property type="match status" value="1"/>
</dbReference>
<reference evidence="2" key="1">
    <citation type="journal article" date="2023" name="Nat. Commun.">
        <title>Diploid and tetraploid genomes of Acorus and the evolution of monocots.</title>
        <authorList>
            <person name="Ma L."/>
            <person name="Liu K.W."/>
            <person name="Li Z."/>
            <person name="Hsiao Y.Y."/>
            <person name="Qi Y."/>
            <person name="Fu T."/>
            <person name="Tang G.D."/>
            <person name="Zhang D."/>
            <person name="Sun W.H."/>
            <person name="Liu D.K."/>
            <person name="Li Y."/>
            <person name="Chen G.Z."/>
            <person name="Liu X.D."/>
            <person name="Liao X.Y."/>
            <person name="Jiang Y.T."/>
            <person name="Yu X."/>
            <person name="Hao Y."/>
            <person name="Huang J."/>
            <person name="Zhao X.W."/>
            <person name="Ke S."/>
            <person name="Chen Y.Y."/>
            <person name="Wu W.L."/>
            <person name="Hsu J.L."/>
            <person name="Lin Y.F."/>
            <person name="Huang M.D."/>
            <person name="Li C.Y."/>
            <person name="Huang L."/>
            <person name="Wang Z.W."/>
            <person name="Zhao X."/>
            <person name="Zhong W.Y."/>
            <person name="Peng D.H."/>
            <person name="Ahmad S."/>
            <person name="Lan S."/>
            <person name="Zhang J.S."/>
            <person name="Tsai W.C."/>
            <person name="Van de Peer Y."/>
            <person name="Liu Z.J."/>
        </authorList>
    </citation>
    <scope>NUCLEOTIDE SEQUENCE</scope>
    <source>
        <strain evidence="2">CP</strain>
    </source>
</reference>
<name>A0AAV9EXA7_ACOCL</name>
<gene>
    <name evidence="2" type="ORF">QJS10_CPA05g01131</name>
</gene>
<evidence type="ECO:0000313" key="3">
    <source>
        <dbReference type="Proteomes" id="UP001180020"/>
    </source>
</evidence>
<sequence length="114" mass="12457">MTPVSLMWGVFLVALRHRYVSTSSSRLARCHVDIASTVAPIHRVTVYLETALQWLTSVNVRGHIVGLGFTIVHHTYDAVVVGAGGAGLRAAIGSTKRDDVNWILDETHIRILGK</sequence>
<reference evidence="2" key="2">
    <citation type="submission" date="2023-06" db="EMBL/GenBank/DDBJ databases">
        <authorList>
            <person name="Ma L."/>
            <person name="Liu K.-W."/>
            <person name="Li Z."/>
            <person name="Hsiao Y.-Y."/>
            <person name="Qi Y."/>
            <person name="Fu T."/>
            <person name="Tang G."/>
            <person name="Zhang D."/>
            <person name="Sun W.-H."/>
            <person name="Liu D.-K."/>
            <person name="Li Y."/>
            <person name="Chen G.-Z."/>
            <person name="Liu X.-D."/>
            <person name="Liao X.-Y."/>
            <person name="Jiang Y.-T."/>
            <person name="Yu X."/>
            <person name="Hao Y."/>
            <person name="Huang J."/>
            <person name="Zhao X.-W."/>
            <person name="Ke S."/>
            <person name="Chen Y.-Y."/>
            <person name="Wu W.-L."/>
            <person name="Hsu J.-L."/>
            <person name="Lin Y.-F."/>
            <person name="Huang M.-D."/>
            <person name="Li C.-Y."/>
            <person name="Huang L."/>
            <person name="Wang Z.-W."/>
            <person name="Zhao X."/>
            <person name="Zhong W.-Y."/>
            <person name="Peng D.-H."/>
            <person name="Ahmad S."/>
            <person name="Lan S."/>
            <person name="Zhang J.-S."/>
            <person name="Tsai W.-C."/>
            <person name="Van De Peer Y."/>
            <person name="Liu Z.-J."/>
        </authorList>
    </citation>
    <scope>NUCLEOTIDE SEQUENCE</scope>
    <source>
        <strain evidence="2">CP</strain>
        <tissue evidence="2">Leaves</tissue>
    </source>
</reference>
<evidence type="ECO:0000313" key="2">
    <source>
        <dbReference type="EMBL" id="KAK1317594.1"/>
    </source>
</evidence>
<evidence type="ECO:0008006" key="4">
    <source>
        <dbReference type="Google" id="ProtNLM"/>
    </source>
</evidence>
<proteinExistence type="predicted"/>
<dbReference type="AlphaFoldDB" id="A0AAV9EXA7"/>
<dbReference type="InterPro" id="IPR036188">
    <property type="entry name" value="FAD/NAD-bd_sf"/>
</dbReference>
<accession>A0AAV9EXA7</accession>
<keyword evidence="1" id="KW-0732">Signal</keyword>
<organism evidence="2 3">
    <name type="scientific">Acorus calamus</name>
    <name type="common">Sweet flag</name>
    <dbReference type="NCBI Taxonomy" id="4465"/>
    <lineage>
        <taxon>Eukaryota</taxon>
        <taxon>Viridiplantae</taxon>
        <taxon>Streptophyta</taxon>
        <taxon>Embryophyta</taxon>
        <taxon>Tracheophyta</taxon>
        <taxon>Spermatophyta</taxon>
        <taxon>Magnoliopsida</taxon>
        <taxon>Liliopsida</taxon>
        <taxon>Acoraceae</taxon>
        <taxon>Acorus</taxon>
    </lineage>
</organism>
<comment type="caution">
    <text evidence="2">The sequence shown here is derived from an EMBL/GenBank/DDBJ whole genome shotgun (WGS) entry which is preliminary data.</text>
</comment>
<dbReference type="Proteomes" id="UP001180020">
    <property type="component" value="Unassembled WGS sequence"/>
</dbReference>
<keyword evidence="3" id="KW-1185">Reference proteome</keyword>